<evidence type="ECO:0000256" key="6">
    <source>
        <dbReference type="ARBA" id="ARBA00022958"/>
    </source>
</evidence>
<proteinExistence type="predicted"/>
<keyword evidence="9 10" id="KW-0472">Membrane</keyword>
<keyword evidence="8" id="KW-0406">Ion transport</keyword>
<dbReference type="Gene3D" id="3.40.50.720">
    <property type="entry name" value="NAD(P)-binding Rossmann-like Domain"/>
    <property type="match status" value="1"/>
</dbReference>
<dbReference type="InterPro" id="IPR006153">
    <property type="entry name" value="Cation/H_exchanger_TM"/>
</dbReference>
<dbReference type="Proteomes" id="UP000517753">
    <property type="component" value="Unassembled WGS sequence"/>
</dbReference>
<comment type="caution">
    <text evidence="12">The sequence shown here is derived from an EMBL/GenBank/DDBJ whole genome shotgun (WGS) entry which is preliminary data.</text>
</comment>
<feature type="transmembrane region" description="Helical" evidence="10">
    <location>
        <begin position="209"/>
        <end position="242"/>
    </location>
</feature>
<dbReference type="GO" id="GO:0015297">
    <property type="term" value="F:antiporter activity"/>
    <property type="evidence" value="ECO:0007669"/>
    <property type="project" value="UniProtKB-KW"/>
</dbReference>
<accession>A0A7Y9K1N8</accession>
<evidence type="ECO:0000313" key="12">
    <source>
        <dbReference type="EMBL" id="NYD90122.1"/>
    </source>
</evidence>
<keyword evidence="7 10" id="KW-1133">Transmembrane helix</keyword>
<dbReference type="GO" id="GO:0006813">
    <property type="term" value="P:potassium ion transport"/>
    <property type="evidence" value="ECO:0007669"/>
    <property type="project" value="UniProtKB-KW"/>
</dbReference>
<protein>
    <submittedName>
        <fullName evidence="12">CPA2 family monovalent cation:H+ antiporter-2</fullName>
    </submittedName>
</protein>
<keyword evidence="3" id="KW-0050">Antiport</keyword>
<dbReference type="GO" id="GO:0005886">
    <property type="term" value="C:plasma membrane"/>
    <property type="evidence" value="ECO:0007669"/>
    <property type="project" value="TreeGrafter"/>
</dbReference>
<evidence type="ECO:0000256" key="7">
    <source>
        <dbReference type="ARBA" id="ARBA00022989"/>
    </source>
</evidence>
<reference evidence="12 13" key="2">
    <citation type="submission" date="2020-08" db="EMBL/GenBank/DDBJ databases">
        <title>The Agave Microbiome: Exploring the role of microbial communities in plant adaptations to desert environments.</title>
        <authorList>
            <person name="Partida-Martinez L.P."/>
        </authorList>
    </citation>
    <scope>NUCLEOTIDE SEQUENCE [LARGE SCALE GENOMIC DNA]</scope>
    <source>
        <strain evidence="12 13">AS2.3</strain>
    </source>
</reference>
<feature type="transmembrane region" description="Helical" evidence="10">
    <location>
        <begin position="346"/>
        <end position="365"/>
    </location>
</feature>
<organism evidence="12 13">
    <name type="scientific">Sphingomonas melonis</name>
    <dbReference type="NCBI Taxonomy" id="152682"/>
    <lineage>
        <taxon>Bacteria</taxon>
        <taxon>Pseudomonadati</taxon>
        <taxon>Pseudomonadota</taxon>
        <taxon>Alphaproteobacteria</taxon>
        <taxon>Sphingomonadales</taxon>
        <taxon>Sphingomonadaceae</taxon>
        <taxon>Sphingomonas</taxon>
    </lineage>
</organism>
<dbReference type="Gene3D" id="1.20.1530.20">
    <property type="match status" value="1"/>
</dbReference>
<keyword evidence="4" id="KW-0633">Potassium transport</keyword>
<evidence type="ECO:0000256" key="8">
    <source>
        <dbReference type="ARBA" id="ARBA00023065"/>
    </source>
</evidence>
<name>A0A7Y9K1N8_9SPHN</name>
<evidence type="ECO:0000256" key="10">
    <source>
        <dbReference type="SAM" id="Phobius"/>
    </source>
</evidence>
<keyword evidence="5 10" id="KW-0812">Transmembrane</keyword>
<evidence type="ECO:0000259" key="11">
    <source>
        <dbReference type="PROSITE" id="PS51201"/>
    </source>
</evidence>
<dbReference type="InterPro" id="IPR036291">
    <property type="entry name" value="NAD(P)-bd_dom_sf"/>
</dbReference>
<keyword evidence="2" id="KW-0813">Transport</keyword>
<dbReference type="AlphaFoldDB" id="A0A7Y9K1N8"/>
<gene>
    <name evidence="12" type="ORF">HD841_001902</name>
</gene>
<feature type="transmembrane region" description="Helical" evidence="10">
    <location>
        <begin position="288"/>
        <end position="308"/>
    </location>
</feature>
<evidence type="ECO:0000256" key="5">
    <source>
        <dbReference type="ARBA" id="ARBA00022692"/>
    </source>
</evidence>
<keyword evidence="13" id="KW-1185">Reference proteome</keyword>
<feature type="transmembrane region" description="Helical" evidence="10">
    <location>
        <begin position="262"/>
        <end position="281"/>
    </location>
</feature>
<dbReference type="EMBL" id="JACCBY010000002">
    <property type="protein sequence ID" value="NYD90122.1"/>
    <property type="molecule type" value="Genomic_DNA"/>
</dbReference>
<dbReference type="InterPro" id="IPR003148">
    <property type="entry name" value="RCK_N"/>
</dbReference>
<feature type="transmembrane region" description="Helical" evidence="10">
    <location>
        <begin position="171"/>
        <end position="189"/>
    </location>
</feature>
<evidence type="ECO:0000256" key="4">
    <source>
        <dbReference type="ARBA" id="ARBA00022538"/>
    </source>
</evidence>
<feature type="transmembrane region" description="Helical" evidence="10">
    <location>
        <begin position="99"/>
        <end position="121"/>
    </location>
</feature>
<feature type="transmembrane region" description="Helical" evidence="10">
    <location>
        <begin position="68"/>
        <end position="93"/>
    </location>
</feature>
<dbReference type="SUPFAM" id="SSF51735">
    <property type="entry name" value="NAD(P)-binding Rossmann-fold domains"/>
    <property type="match status" value="1"/>
</dbReference>
<feature type="transmembrane region" description="Helical" evidence="10">
    <location>
        <begin position="41"/>
        <end position="61"/>
    </location>
</feature>
<dbReference type="PROSITE" id="PS51201">
    <property type="entry name" value="RCK_N"/>
    <property type="match status" value="1"/>
</dbReference>
<dbReference type="GO" id="GO:1902600">
    <property type="term" value="P:proton transmembrane transport"/>
    <property type="evidence" value="ECO:0007669"/>
    <property type="project" value="InterPro"/>
</dbReference>
<evidence type="ECO:0000313" key="13">
    <source>
        <dbReference type="Proteomes" id="UP000517753"/>
    </source>
</evidence>
<evidence type="ECO:0000256" key="9">
    <source>
        <dbReference type="ARBA" id="ARBA00023136"/>
    </source>
</evidence>
<evidence type="ECO:0000256" key="3">
    <source>
        <dbReference type="ARBA" id="ARBA00022449"/>
    </source>
</evidence>
<keyword evidence="6" id="KW-0630">Potassium</keyword>
<sequence length="560" mass="57820">MIGAAFAAVVVLTRLRLSPIVGYLGVGLVLGPHGLGAVPEAQGTHFFGELGVALLMFVIGLEFSLPRLLAAGGSVFGLGLATVGAVTTIAALLCHQLAGLLILPSIIIGAAIAMSSTAIVHKHLIDTDEVSSRYGVAATAIVLFEDLVALTVLAIVAALHTTSGDAALDAVLLRLAISILAFVSAAILARRTLGRLLESVARSRSNEAFLLAVLTLITGAALAAQSIGLSLPIGAFVVGMIVGESDFRHQLEDEIRPFRDVLVGIFFITVGMSVDWAALLAKPGMTAGLLAAIMAVKCLVVFGVTRLAGLDTHSAARTGLVLAHAGELGLLIVGHALDTALLPTPIGQPILGAIALSMLLAPLVAQLSDRLAALAARAPRPALADQQEASIRATSAGLSGHVVLAGCGPVGRLVAITLEARRVPYVAIERDVERLRRAQNDGHRAVFGDATRAGILKAAGIERAAAIVILVNNWHRSVRIIREARHLNPQIQVIASLRDDAHLGALVQAGASHIFPENYAAGLGLAAQALMSLGVEPGEAMATIQAIRAELSPELQLLPA</sequence>
<feature type="transmembrane region" description="Helical" evidence="10">
    <location>
        <begin position="133"/>
        <end position="159"/>
    </location>
</feature>
<dbReference type="PANTHER" id="PTHR46157:SF4">
    <property type="entry name" value="K(+) EFFLUX ANTIPORTER 3, CHLOROPLASTIC"/>
    <property type="match status" value="1"/>
</dbReference>
<feature type="domain" description="RCK N-terminal" evidence="11">
    <location>
        <begin position="399"/>
        <end position="515"/>
    </location>
</feature>
<comment type="subcellular location">
    <subcellularLocation>
        <location evidence="1">Membrane</location>
        <topology evidence="1">Multi-pass membrane protein</topology>
    </subcellularLocation>
</comment>
<reference evidence="12 13" key="1">
    <citation type="submission" date="2020-07" db="EMBL/GenBank/DDBJ databases">
        <authorList>
            <person name="Partida-Martinez L."/>
            <person name="Huntemann M."/>
            <person name="Clum A."/>
            <person name="Wang J."/>
            <person name="Palaniappan K."/>
            <person name="Ritter S."/>
            <person name="Chen I.-M."/>
            <person name="Stamatis D."/>
            <person name="Reddy T."/>
            <person name="O'Malley R."/>
            <person name="Daum C."/>
            <person name="Shapiro N."/>
            <person name="Ivanova N."/>
            <person name="Kyrpides N."/>
            <person name="Woyke T."/>
        </authorList>
    </citation>
    <scope>NUCLEOTIDE SEQUENCE [LARGE SCALE GENOMIC DNA]</scope>
    <source>
        <strain evidence="12 13">AS2.3</strain>
    </source>
</reference>
<dbReference type="PANTHER" id="PTHR46157">
    <property type="entry name" value="K(+) EFFLUX ANTIPORTER 3, CHLOROPLASTIC"/>
    <property type="match status" value="1"/>
</dbReference>
<dbReference type="Pfam" id="PF00999">
    <property type="entry name" value="Na_H_Exchanger"/>
    <property type="match status" value="1"/>
</dbReference>
<evidence type="ECO:0000256" key="1">
    <source>
        <dbReference type="ARBA" id="ARBA00004141"/>
    </source>
</evidence>
<dbReference type="Pfam" id="PF02254">
    <property type="entry name" value="TrkA_N"/>
    <property type="match status" value="1"/>
</dbReference>
<evidence type="ECO:0000256" key="2">
    <source>
        <dbReference type="ARBA" id="ARBA00022448"/>
    </source>
</evidence>
<dbReference type="RefSeq" id="WP_179508582.1">
    <property type="nucleotide sequence ID" value="NZ_JACCBY010000002.1"/>
</dbReference>
<dbReference type="InterPro" id="IPR038770">
    <property type="entry name" value="Na+/solute_symporter_sf"/>
</dbReference>